<keyword evidence="3 4" id="KW-0129">CBS domain</keyword>
<dbReference type="Proteomes" id="UP000199647">
    <property type="component" value="Unassembled WGS sequence"/>
</dbReference>
<dbReference type="InterPro" id="IPR036318">
    <property type="entry name" value="FAD-bd_PCMH-like_sf"/>
</dbReference>
<evidence type="ECO:0000256" key="2">
    <source>
        <dbReference type="ARBA" id="ARBA00022737"/>
    </source>
</evidence>
<dbReference type="SUPFAM" id="SSF54631">
    <property type="entry name" value="CBS-domain pair"/>
    <property type="match status" value="1"/>
</dbReference>
<feature type="domain" description="CBS" evidence="6">
    <location>
        <begin position="176"/>
        <end position="233"/>
    </location>
</feature>
<dbReference type="EMBL" id="FOFG01000022">
    <property type="protein sequence ID" value="SER50762.1"/>
    <property type="molecule type" value="Genomic_DNA"/>
</dbReference>
<dbReference type="InterPro" id="IPR046342">
    <property type="entry name" value="CBS_dom_sf"/>
</dbReference>
<dbReference type="RefSeq" id="WP_177176952.1">
    <property type="nucleotide sequence ID" value="NZ_FOFG01000022.1"/>
</dbReference>
<dbReference type="PANTHER" id="PTHR22777">
    <property type="entry name" value="HEMOLYSIN-RELATED"/>
    <property type="match status" value="1"/>
</dbReference>
<evidence type="ECO:0000256" key="3">
    <source>
        <dbReference type="ARBA" id="ARBA00023122"/>
    </source>
</evidence>
<dbReference type="Pfam" id="PF00571">
    <property type="entry name" value="CBS"/>
    <property type="match status" value="2"/>
</dbReference>
<evidence type="ECO:0000259" key="6">
    <source>
        <dbReference type="PROSITE" id="PS51371"/>
    </source>
</evidence>
<accession>A0A1H9PRC5</accession>
<organism evidence="7 8">
    <name type="scientific">Faunimonas pinastri</name>
    <dbReference type="NCBI Taxonomy" id="1855383"/>
    <lineage>
        <taxon>Bacteria</taxon>
        <taxon>Pseudomonadati</taxon>
        <taxon>Pseudomonadota</taxon>
        <taxon>Alphaproteobacteria</taxon>
        <taxon>Hyphomicrobiales</taxon>
        <taxon>Afifellaceae</taxon>
        <taxon>Faunimonas</taxon>
    </lineage>
</organism>
<reference evidence="7 8" key="1">
    <citation type="submission" date="2016-10" db="EMBL/GenBank/DDBJ databases">
        <authorList>
            <person name="de Groot N.N."/>
        </authorList>
    </citation>
    <scope>NUCLEOTIDE SEQUENCE [LARGE SCALE GENOMIC DNA]</scope>
    <source>
        <strain evidence="7 8">A52C2</strain>
    </source>
</reference>
<dbReference type="STRING" id="1855383.SAMN05216548_12216"/>
<dbReference type="FunFam" id="3.10.580.10:FF:000002">
    <property type="entry name" value="Magnesium/cobalt efflux protein CorC"/>
    <property type="match status" value="1"/>
</dbReference>
<feature type="compositionally biased region" description="Basic and acidic residues" evidence="5">
    <location>
        <begin position="371"/>
        <end position="382"/>
    </location>
</feature>
<keyword evidence="8" id="KW-1185">Reference proteome</keyword>
<evidence type="ECO:0000313" key="8">
    <source>
        <dbReference type="Proteomes" id="UP000199647"/>
    </source>
</evidence>
<feature type="compositionally biased region" description="Basic residues" evidence="5">
    <location>
        <begin position="321"/>
        <end position="336"/>
    </location>
</feature>
<evidence type="ECO:0000313" key="7">
    <source>
        <dbReference type="EMBL" id="SER50762.1"/>
    </source>
</evidence>
<dbReference type="SUPFAM" id="SSF56176">
    <property type="entry name" value="FAD-binding/transporter-associated domain-like"/>
    <property type="match status" value="1"/>
</dbReference>
<dbReference type="InterPro" id="IPR000644">
    <property type="entry name" value="CBS_dom"/>
</dbReference>
<gene>
    <name evidence="7" type="ORF">SAMN05216548_12216</name>
</gene>
<proteinExistence type="inferred from homology"/>
<dbReference type="CDD" id="cd04590">
    <property type="entry name" value="CBS_pair_CorC_HlyC_assoc"/>
    <property type="match status" value="1"/>
</dbReference>
<feature type="domain" description="CBS" evidence="6">
    <location>
        <begin position="88"/>
        <end position="150"/>
    </location>
</feature>
<dbReference type="PROSITE" id="PS51371">
    <property type="entry name" value="CBS"/>
    <property type="match status" value="2"/>
</dbReference>
<dbReference type="InterPro" id="IPR044751">
    <property type="entry name" value="Ion_transp-like_CBS"/>
</dbReference>
<comment type="similarity">
    <text evidence="1">Belongs to the UPF0053 family. Hemolysin C subfamily.</text>
</comment>
<keyword evidence="2" id="KW-0677">Repeat</keyword>
<dbReference type="InterPro" id="IPR005170">
    <property type="entry name" value="Transptr-assoc_dom"/>
</dbReference>
<dbReference type="InterPro" id="IPR016169">
    <property type="entry name" value="FAD-bd_PCMH_sub2"/>
</dbReference>
<dbReference type="Pfam" id="PF03471">
    <property type="entry name" value="CorC_HlyC"/>
    <property type="match status" value="1"/>
</dbReference>
<protein>
    <submittedName>
        <fullName evidence="7">CBS domain-containing protein</fullName>
    </submittedName>
</protein>
<dbReference type="GO" id="GO:0005886">
    <property type="term" value="C:plasma membrane"/>
    <property type="evidence" value="ECO:0007669"/>
    <property type="project" value="TreeGrafter"/>
</dbReference>
<dbReference type="Gene3D" id="3.10.580.10">
    <property type="entry name" value="CBS-domain"/>
    <property type="match status" value="1"/>
</dbReference>
<evidence type="ECO:0000256" key="5">
    <source>
        <dbReference type="SAM" id="MobiDB-lite"/>
    </source>
</evidence>
<feature type="region of interest" description="Disordered" evidence="5">
    <location>
        <begin position="1"/>
        <end position="24"/>
    </location>
</feature>
<dbReference type="AlphaFoldDB" id="A0A1H9PRC5"/>
<dbReference type="GO" id="GO:0050660">
    <property type="term" value="F:flavin adenine dinucleotide binding"/>
    <property type="evidence" value="ECO:0007669"/>
    <property type="project" value="InterPro"/>
</dbReference>
<evidence type="ECO:0000256" key="4">
    <source>
        <dbReference type="PROSITE-ProRule" id="PRU00703"/>
    </source>
</evidence>
<dbReference type="Gene3D" id="3.30.465.10">
    <property type="match status" value="1"/>
</dbReference>
<feature type="region of interest" description="Disordered" evidence="5">
    <location>
        <begin position="321"/>
        <end position="382"/>
    </location>
</feature>
<name>A0A1H9PRC5_9HYPH</name>
<evidence type="ECO:0000256" key="1">
    <source>
        <dbReference type="ARBA" id="ARBA00006446"/>
    </source>
</evidence>
<sequence length="382" mass="41539">MSDDPRSPDPAGDLSARIGESAPEPVTGRLRSALGSIFGLWQSGSARSEIEEAIAADEAGATSSFSPEERNMLRAILRLGDMRVADVMVPRADIECVEVEASVASVLAEFREAGHSRMPVYRETLDDPVGMVHIKDVMAWITDTAVRKPLAGEDETDPHFDLSVIDLSLPLHSTGLVRPVLFVPPSMPARLLLQRMQASRIQMALVIDEYGGTDGLVSLEDLVEIIVGEIEDEHDLDEEATIIKVSEGQFVADARASLEEAVEVIGPSFRIEDGEEHEIETLGGLVSTVLGRVPLRGEIVNAVPGFEFEILDADPRRVKRMRIRERRKPKPVRQRVRTAGDTAPQANEAGDRPANSAAQQTQAPVQADPDDFSRSGETRGDG</sequence>
<dbReference type="PANTHER" id="PTHR22777:SF27">
    <property type="entry name" value="MAGNESIUM AND COBALT EFFLUX PROTEIN CORC"/>
    <property type="match status" value="1"/>
</dbReference>
<dbReference type="SMART" id="SM01091">
    <property type="entry name" value="CorC_HlyC"/>
    <property type="match status" value="1"/>
</dbReference>